<evidence type="ECO:0000313" key="2">
    <source>
        <dbReference type="EMBL" id="JAS20993.1"/>
    </source>
</evidence>
<dbReference type="EMBL" id="GEDC01016305">
    <property type="protein sequence ID" value="JAS20993.1"/>
    <property type="molecule type" value="Transcribed_RNA"/>
</dbReference>
<gene>
    <name evidence="1" type="ORF">g.19250</name>
    <name evidence="2" type="ORF">g.19251</name>
</gene>
<name>A0A1B6C934_9HEMI</name>
<organism evidence="1">
    <name type="scientific">Clastoptera arizonana</name>
    <name type="common">Arizona spittle bug</name>
    <dbReference type="NCBI Taxonomy" id="38151"/>
    <lineage>
        <taxon>Eukaryota</taxon>
        <taxon>Metazoa</taxon>
        <taxon>Ecdysozoa</taxon>
        <taxon>Arthropoda</taxon>
        <taxon>Hexapoda</taxon>
        <taxon>Insecta</taxon>
        <taxon>Pterygota</taxon>
        <taxon>Neoptera</taxon>
        <taxon>Paraneoptera</taxon>
        <taxon>Hemiptera</taxon>
        <taxon>Auchenorrhyncha</taxon>
        <taxon>Cercopoidea</taxon>
        <taxon>Clastopteridae</taxon>
        <taxon>Clastoptera</taxon>
    </lineage>
</organism>
<protein>
    <submittedName>
        <fullName evidence="1">Uncharacterized protein</fullName>
    </submittedName>
</protein>
<accession>A0A1B6C934</accession>
<dbReference type="AlphaFoldDB" id="A0A1B6C934"/>
<feature type="non-terminal residue" evidence="1">
    <location>
        <position position="1"/>
    </location>
</feature>
<sequence length="131" mass="14994">YVTKKFNNIAKVRLRNCEWDTLPKGAERLKNKFVVPGELDKLLKFLGSNLKDKDKGLKAVLEQVPQQEQPISHCRPTLETISQNLPENIFKPRTLLGPDGMELVLYSDDEERKPLYPTGKSLNLNLSYHCS</sequence>
<proteinExistence type="predicted"/>
<reference evidence="1" key="1">
    <citation type="submission" date="2015-12" db="EMBL/GenBank/DDBJ databases">
        <title>De novo transcriptome assembly of four potential Pierce s Disease insect vectors from Arizona vineyards.</title>
        <authorList>
            <person name="Tassone E.E."/>
        </authorList>
    </citation>
    <scope>NUCLEOTIDE SEQUENCE</scope>
</reference>
<evidence type="ECO:0000313" key="1">
    <source>
        <dbReference type="EMBL" id="JAS09944.1"/>
    </source>
</evidence>
<dbReference type="EMBL" id="GEDC01027354">
    <property type="protein sequence ID" value="JAS09944.1"/>
    <property type="molecule type" value="Transcribed_RNA"/>
</dbReference>